<feature type="compositionally biased region" description="Polar residues" evidence="9">
    <location>
        <begin position="243"/>
        <end position="284"/>
    </location>
</feature>
<feature type="domain" description="C2H2-type" evidence="10">
    <location>
        <begin position="367"/>
        <end position="392"/>
    </location>
</feature>
<keyword evidence="2" id="KW-0479">Metal-binding</keyword>
<dbReference type="GO" id="GO:0006357">
    <property type="term" value="P:regulation of transcription by RNA polymerase II"/>
    <property type="evidence" value="ECO:0007669"/>
    <property type="project" value="TreeGrafter"/>
</dbReference>
<keyword evidence="4" id="KW-0862">Zinc</keyword>
<keyword evidence="3 8" id="KW-0863">Zinc-finger</keyword>
<protein>
    <recommendedName>
        <fullName evidence="10">C2H2-type domain-containing protein</fullName>
    </recommendedName>
</protein>
<dbReference type="GO" id="GO:0005634">
    <property type="term" value="C:nucleus"/>
    <property type="evidence" value="ECO:0007669"/>
    <property type="project" value="UniProtKB-SubCell"/>
</dbReference>
<evidence type="ECO:0000256" key="3">
    <source>
        <dbReference type="ARBA" id="ARBA00022771"/>
    </source>
</evidence>
<dbReference type="SUPFAM" id="SSF57667">
    <property type="entry name" value="beta-beta-alpha zinc fingers"/>
    <property type="match status" value="1"/>
</dbReference>
<evidence type="ECO:0000256" key="5">
    <source>
        <dbReference type="ARBA" id="ARBA00023015"/>
    </source>
</evidence>
<evidence type="ECO:0000256" key="7">
    <source>
        <dbReference type="ARBA" id="ARBA00023242"/>
    </source>
</evidence>
<keyword evidence="12" id="KW-1185">Reference proteome</keyword>
<dbReference type="PANTHER" id="PTHR46179:SF13">
    <property type="entry name" value="C2H2-TYPE DOMAIN-CONTAINING PROTEIN"/>
    <property type="match status" value="1"/>
</dbReference>
<evidence type="ECO:0000256" key="8">
    <source>
        <dbReference type="PROSITE-ProRule" id="PRU00042"/>
    </source>
</evidence>
<proteinExistence type="predicted"/>
<name>A0A9N9YWJ2_9HYPO</name>
<reference evidence="11" key="1">
    <citation type="submission" date="2021-10" db="EMBL/GenBank/DDBJ databases">
        <authorList>
            <person name="Piombo E."/>
        </authorList>
    </citation>
    <scope>NUCLEOTIDE SEQUENCE</scope>
</reference>
<evidence type="ECO:0000256" key="9">
    <source>
        <dbReference type="SAM" id="MobiDB-lite"/>
    </source>
</evidence>
<dbReference type="PANTHER" id="PTHR46179">
    <property type="entry name" value="ZINC FINGER PROTEIN"/>
    <property type="match status" value="1"/>
</dbReference>
<gene>
    <name evidence="11" type="ORF">CSOL1703_00004003</name>
</gene>
<organism evidence="11 12">
    <name type="scientific">Clonostachys solani</name>
    <dbReference type="NCBI Taxonomy" id="160281"/>
    <lineage>
        <taxon>Eukaryota</taxon>
        <taxon>Fungi</taxon>
        <taxon>Dikarya</taxon>
        <taxon>Ascomycota</taxon>
        <taxon>Pezizomycotina</taxon>
        <taxon>Sordariomycetes</taxon>
        <taxon>Hypocreomycetidae</taxon>
        <taxon>Hypocreales</taxon>
        <taxon>Bionectriaceae</taxon>
        <taxon>Clonostachys</taxon>
    </lineage>
</organism>
<keyword evidence="5" id="KW-0805">Transcription regulation</keyword>
<keyword evidence="6" id="KW-0804">Transcription</keyword>
<dbReference type="EMBL" id="CABFOC020000002">
    <property type="protein sequence ID" value="CAH0040652.1"/>
    <property type="molecule type" value="Genomic_DNA"/>
</dbReference>
<evidence type="ECO:0000256" key="1">
    <source>
        <dbReference type="ARBA" id="ARBA00004123"/>
    </source>
</evidence>
<comment type="subcellular location">
    <subcellularLocation>
        <location evidence="1">Nucleus</location>
    </subcellularLocation>
</comment>
<evidence type="ECO:0000313" key="12">
    <source>
        <dbReference type="Proteomes" id="UP000775872"/>
    </source>
</evidence>
<evidence type="ECO:0000256" key="4">
    <source>
        <dbReference type="ARBA" id="ARBA00022833"/>
    </source>
</evidence>
<evidence type="ECO:0000259" key="10">
    <source>
        <dbReference type="PROSITE" id="PS50157"/>
    </source>
</evidence>
<dbReference type="Proteomes" id="UP000775872">
    <property type="component" value="Unassembled WGS sequence"/>
</dbReference>
<evidence type="ECO:0000256" key="6">
    <source>
        <dbReference type="ARBA" id="ARBA00023163"/>
    </source>
</evidence>
<dbReference type="SMART" id="SM00355">
    <property type="entry name" value="ZnF_C2H2"/>
    <property type="match status" value="5"/>
</dbReference>
<feature type="compositionally biased region" description="Basic and acidic residues" evidence="9">
    <location>
        <begin position="462"/>
        <end position="477"/>
    </location>
</feature>
<evidence type="ECO:0000313" key="11">
    <source>
        <dbReference type="EMBL" id="CAH0040652.1"/>
    </source>
</evidence>
<dbReference type="InterPro" id="IPR013087">
    <property type="entry name" value="Znf_C2H2_type"/>
</dbReference>
<feature type="region of interest" description="Disordered" evidence="9">
    <location>
        <begin position="461"/>
        <end position="483"/>
    </location>
</feature>
<dbReference type="AlphaFoldDB" id="A0A9N9YWJ2"/>
<comment type="caution">
    <text evidence="11">The sequence shown here is derived from an EMBL/GenBank/DDBJ whole genome shotgun (WGS) entry which is preliminary data.</text>
</comment>
<dbReference type="Pfam" id="PF00096">
    <property type="entry name" value="zf-C2H2"/>
    <property type="match status" value="1"/>
</dbReference>
<dbReference type="OrthoDB" id="8117402at2759"/>
<dbReference type="PROSITE" id="PS00028">
    <property type="entry name" value="ZINC_FINGER_C2H2_1"/>
    <property type="match status" value="1"/>
</dbReference>
<feature type="compositionally biased region" description="Basic and acidic residues" evidence="9">
    <location>
        <begin position="231"/>
        <end position="242"/>
    </location>
</feature>
<accession>A0A9N9YWJ2</accession>
<dbReference type="Pfam" id="PF13912">
    <property type="entry name" value="zf-C2H2_6"/>
    <property type="match status" value="2"/>
</dbReference>
<sequence length="483" mass="53928">MAPGNAITQGYGEFQCQPCGVFFPTLEAMLKHKAEKRANDQYGHVHCRFCGIDFVTEEGEKLHIQEVCEHSHRTIKIQSNLTSIQYHPHKQNLQCPGCDQGPFTRLAQLVEHIEKGHCPRLSADTLDDVRAKKMDFAKKLVALTNEPLKHDFSSYLQGKAEMLGQPKITRESEPAKPEPAKPFVTKAEEWPRLSEAVFQRMGKASKTLSKDKQALSLETKNAGIPVAVPSSREKSNLDESSKAKTSQSEKSVSATTDPESAFMSTWNLLPTPLNQTAQPNQPSTNKKKSNKTPDENVNNKTKAVADAWSEKKNLFPDAWAPQRPSPRQHERATAPNGRTVYDAMDPDHPSHPHFDASRYYSEFVGRYTCPKIECSKCFKNARALTAHLLSVHGNISYNCPNCLKKFYSLTALTAHAESSSQRCNIREADAFRAYVDQLTAGLVDVSLERYEDGTNQYVTAESAKEKFGPKKGPDGKKHVPGWD</sequence>
<dbReference type="PROSITE" id="PS50157">
    <property type="entry name" value="ZINC_FINGER_C2H2_2"/>
    <property type="match status" value="1"/>
</dbReference>
<dbReference type="InterPro" id="IPR051061">
    <property type="entry name" value="Zinc_finger_trans_reg"/>
</dbReference>
<keyword evidence="7" id="KW-0539">Nucleus</keyword>
<dbReference type="Gene3D" id="3.30.160.60">
    <property type="entry name" value="Classic Zinc Finger"/>
    <property type="match status" value="1"/>
</dbReference>
<evidence type="ECO:0000256" key="2">
    <source>
        <dbReference type="ARBA" id="ARBA00022723"/>
    </source>
</evidence>
<feature type="region of interest" description="Disordered" evidence="9">
    <location>
        <begin position="220"/>
        <end position="338"/>
    </location>
</feature>
<dbReference type="GO" id="GO:0008270">
    <property type="term" value="F:zinc ion binding"/>
    <property type="evidence" value="ECO:0007669"/>
    <property type="project" value="UniProtKB-KW"/>
</dbReference>
<dbReference type="InterPro" id="IPR036236">
    <property type="entry name" value="Znf_C2H2_sf"/>
</dbReference>